<proteinExistence type="predicted"/>
<dbReference type="AlphaFoldDB" id="A0A5M3WX21"/>
<gene>
    <name evidence="2" type="ORF">Amac_076140</name>
</gene>
<comment type="caution">
    <text evidence="2">The sequence shown here is derived from an EMBL/GenBank/DDBJ whole genome shotgun (WGS) entry which is preliminary data.</text>
</comment>
<feature type="compositionally biased region" description="Polar residues" evidence="1">
    <location>
        <begin position="153"/>
        <end position="163"/>
    </location>
</feature>
<evidence type="ECO:0000313" key="3">
    <source>
        <dbReference type="Proteomes" id="UP000331127"/>
    </source>
</evidence>
<accession>A0A5M3WX21</accession>
<feature type="compositionally biased region" description="Basic and acidic residues" evidence="1">
    <location>
        <begin position="165"/>
        <end position="175"/>
    </location>
</feature>
<name>A0A5M3WX21_9ACTN</name>
<reference evidence="2 3" key="1">
    <citation type="submission" date="2019-10" db="EMBL/GenBank/DDBJ databases">
        <title>Whole genome shotgun sequence of Acrocarpospora macrocephala NBRC 16266.</title>
        <authorList>
            <person name="Ichikawa N."/>
            <person name="Kimura A."/>
            <person name="Kitahashi Y."/>
            <person name="Komaki H."/>
            <person name="Oguchi A."/>
        </authorList>
    </citation>
    <scope>NUCLEOTIDE SEQUENCE [LARGE SCALE GENOMIC DNA]</scope>
    <source>
        <strain evidence="2 3">NBRC 16266</strain>
    </source>
</reference>
<evidence type="ECO:0000256" key="1">
    <source>
        <dbReference type="SAM" id="MobiDB-lite"/>
    </source>
</evidence>
<feature type="region of interest" description="Disordered" evidence="1">
    <location>
        <begin position="31"/>
        <end position="175"/>
    </location>
</feature>
<keyword evidence="3" id="KW-1185">Reference proteome</keyword>
<dbReference type="EMBL" id="BLAE01000053">
    <property type="protein sequence ID" value="GES14017.1"/>
    <property type="molecule type" value="Genomic_DNA"/>
</dbReference>
<evidence type="ECO:0000313" key="2">
    <source>
        <dbReference type="EMBL" id="GES14017.1"/>
    </source>
</evidence>
<feature type="compositionally biased region" description="Basic and acidic residues" evidence="1">
    <location>
        <begin position="107"/>
        <end position="119"/>
    </location>
</feature>
<organism evidence="2 3">
    <name type="scientific">Acrocarpospora macrocephala</name>
    <dbReference type="NCBI Taxonomy" id="150177"/>
    <lineage>
        <taxon>Bacteria</taxon>
        <taxon>Bacillati</taxon>
        <taxon>Actinomycetota</taxon>
        <taxon>Actinomycetes</taxon>
        <taxon>Streptosporangiales</taxon>
        <taxon>Streptosporangiaceae</taxon>
        <taxon>Acrocarpospora</taxon>
    </lineage>
</organism>
<dbReference type="Proteomes" id="UP000331127">
    <property type="component" value="Unassembled WGS sequence"/>
</dbReference>
<protein>
    <submittedName>
        <fullName evidence="2">Uncharacterized protein</fullName>
    </submittedName>
</protein>
<sequence length="175" mass="19253">MDSGEEALRAQAGQRPRRGLQVIEWRGYKAGQSRCGPMFPMERDGPPSMLFRPRRIPGPPTAMHVNIHKPGNDDASFQPTPVSRRRTSPDMSDSPVLDGQPSMMDAIGRHDPRVGESDAHAPILPGHRSTRDVRDQSPSRGHNSAGTGPFAATNDSSRPVSSLEQEDRWRSAPWS</sequence>